<reference evidence="2 3" key="1">
    <citation type="submission" date="2017-06" db="EMBL/GenBank/DDBJ databases">
        <title>Novel microbial phyla capable of carbon fixation and sulfur reduction in deep-sea sediments.</title>
        <authorList>
            <person name="Huang J."/>
            <person name="Baker B."/>
            <person name="Wang Y."/>
        </authorList>
    </citation>
    <scope>NUCLEOTIDE SEQUENCE [LARGE SCALE GENOMIC DNA]</scope>
    <source>
        <strain evidence="2">B3_LCP</strain>
    </source>
</reference>
<comment type="caution">
    <text evidence="2">The sequence shown here is derived from an EMBL/GenBank/DDBJ whole genome shotgun (WGS) entry which is preliminary data.</text>
</comment>
<evidence type="ECO:0000313" key="2">
    <source>
        <dbReference type="EMBL" id="TKJ41668.1"/>
    </source>
</evidence>
<dbReference type="EMBL" id="NJBN01000002">
    <property type="protein sequence ID" value="TKJ41668.1"/>
    <property type="molecule type" value="Genomic_DNA"/>
</dbReference>
<evidence type="ECO:0000313" key="3">
    <source>
        <dbReference type="Proteomes" id="UP000319619"/>
    </source>
</evidence>
<name>A0A532V3F0_UNCL8</name>
<proteinExistence type="predicted"/>
<dbReference type="InterPro" id="IPR026444">
    <property type="entry name" value="Secre_tail"/>
</dbReference>
<dbReference type="InterPro" id="IPR013783">
    <property type="entry name" value="Ig-like_fold"/>
</dbReference>
<sequence length="385" mass="43261">MEATMEKRTRILSVFLLIPFLIASFVLPSTARIIRSGHTTVHVSQNEIRTFKKMPIETDEELLLNGGFESGSFEPWYHEGAWYISTDNPHSGTYCAYDTSNNWLRQDFFPIPASDIVSATLWCRQPLEAIAAINFIYDDFTYSEDVIWPTSEWQQFDLTGFIDPGTVVIGIRVWGYETGFPTLLDETYYDDISIDDVALPNPITLSSFSASVSEETVTLQWETASEIDCYGWFVQRNEIDISPFIPGYGTTQEPHSYSYVDNSANFSQTYLYRLKQIDIDATVTYSDPITVVVGSETASAFNLIGNYPNPFNPTTVVSFELHDASLVHLTVYDLSGQKVADLLDGWRDTGVHEATFDGSGLASGVYLYRLTAGEFTDTGKMVLMK</sequence>
<accession>A0A532V3F0</accession>
<evidence type="ECO:0000259" key="1">
    <source>
        <dbReference type="Pfam" id="PF18962"/>
    </source>
</evidence>
<dbReference type="NCBIfam" id="TIGR04183">
    <property type="entry name" value="Por_Secre_tail"/>
    <property type="match status" value="1"/>
</dbReference>
<dbReference type="Pfam" id="PF18962">
    <property type="entry name" value="Por_Secre_tail"/>
    <property type="match status" value="1"/>
</dbReference>
<dbReference type="Gene3D" id="2.60.120.260">
    <property type="entry name" value="Galactose-binding domain-like"/>
    <property type="match status" value="1"/>
</dbReference>
<dbReference type="Gene3D" id="2.60.40.10">
    <property type="entry name" value="Immunoglobulins"/>
    <property type="match status" value="1"/>
</dbReference>
<protein>
    <recommendedName>
        <fullName evidence="1">Secretion system C-terminal sorting domain-containing protein</fullName>
    </recommendedName>
</protein>
<organism evidence="2 3">
    <name type="scientific">candidate division LCP-89 bacterium B3_LCP</name>
    <dbReference type="NCBI Taxonomy" id="2012998"/>
    <lineage>
        <taxon>Bacteria</taxon>
        <taxon>Pseudomonadati</taxon>
        <taxon>Bacteria division LCP-89</taxon>
    </lineage>
</organism>
<gene>
    <name evidence="2" type="ORF">CEE37_03625</name>
</gene>
<dbReference type="Gene3D" id="2.60.40.4070">
    <property type="match status" value="1"/>
</dbReference>
<feature type="domain" description="Secretion system C-terminal sorting" evidence="1">
    <location>
        <begin position="307"/>
        <end position="382"/>
    </location>
</feature>
<dbReference type="AlphaFoldDB" id="A0A532V3F0"/>
<dbReference type="Proteomes" id="UP000319619">
    <property type="component" value="Unassembled WGS sequence"/>
</dbReference>